<evidence type="ECO:0000313" key="1">
    <source>
        <dbReference type="EMBL" id="KAJ5100665.1"/>
    </source>
</evidence>
<name>A0A9W9KBX6_9EURO</name>
<evidence type="ECO:0000313" key="2">
    <source>
        <dbReference type="Proteomes" id="UP001149165"/>
    </source>
</evidence>
<dbReference type="EMBL" id="JAPQKH010000004">
    <property type="protein sequence ID" value="KAJ5100665.1"/>
    <property type="molecule type" value="Genomic_DNA"/>
</dbReference>
<keyword evidence="2" id="KW-1185">Reference proteome</keyword>
<comment type="caution">
    <text evidence="1">The sequence shown here is derived from an EMBL/GenBank/DDBJ whole genome shotgun (WGS) entry which is preliminary data.</text>
</comment>
<reference evidence="1" key="2">
    <citation type="journal article" date="2023" name="IMA Fungus">
        <title>Comparative genomic study of the Penicillium genus elucidates a diverse pangenome and 15 lateral gene transfer events.</title>
        <authorList>
            <person name="Petersen C."/>
            <person name="Sorensen T."/>
            <person name="Nielsen M.R."/>
            <person name="Sondergaard T.E."/>
            <person name="Sorensen J.L."/>
            <person name="Fitzpatrick D.A."/>
            <person name="Frisvad J.C."/>
            <person name="Nielsen K.L."/>
        </authorList>
    </citation>
    <scope>NUCLEOTIDE SEQUENCE</scope>
    <source>
        <strain evidence="1">IBT 30069</strain>
    </source>
</reference>
<accession>A0A9W9KBX6</accession>
<reference evidence="1" key="1">
    <citation type="submission" date="2022-11" db="EMBL/GenBank/DDBJ databases">
        <authorList>
            <person name="Petersen C."/>
        </authorList>
    </citation>
    <scope>NUCLEOTIDE SEQUENCE</scope>
    <source>
        <strain evidence="1">IBT 30069</strain>
    </source>
</reference>
<proteinExistence type="predicted"/>
<gene>
    <name evidence="1" type="ORF">N7456_006717</name>
</gene>
<dbReference type="Proteomes" id="UP001149165">
    <property type="component" value="Unassembled WGS sequence"/>
</dbReference>
<sequence>MVRLCSREEKEEKLEREGKVYELQQYRYRKLKGRCCPEALPWDVKKRIPKFLQTEQKLREIAQRELALAEETNQGSLSPERIEAIEQETEILKSNYFLAVRQYQQIRAEFIVLTTVAAVLVTVDAVETVTLHPLVNWELDIVHLNVDVARMLSTARFRIK</sequence>
<organism evidence="1 2">
    <name type="scientific">Penicillium angulare</name>
    <dbReference type="NCBI Taxonomy" id="116970"/>
    <lineage>
        <taxon>Eukaryota</taxon>
        <taxon>Fungi</taxon>
        <taxon>Dikarya</taxon>
        <taxon>Ascomycota</taxon>
        <taxon>Pezizomycotina</taxon>
        <taxon>Eurotiomycetes</taxon>
        <taxon>Eurotiomycetidae</taxon>
        <taxon>Eurotiales</taxon>
        <taxon>Aspergillaceae</taxon>
        <taxon>Penicillium</taxon>
    </lineage>
</organism>
<protein>
    <submittedName>
        <fullName evidence="1">Uncharacterized protein</fullName>
    </submittedName>
</protein>
<dbReference type="AlphaFoldDB" id="A0A9W9KBX6"/>